<comment type="similarity">
    <text evidence="2">Belongs to the parathyroid hormone family.</text>
</comment>
<feature type="region of interest" description="Disordered" evidence="10">
    <location>
        <begin position="129"/>
        <end position="159"/>
    </location>
</feature>
<evidence type="ECO:0000256" key="6">
    <source>
        <dbReference type="ARBA" id="ARBA00022685"/>
    </source>
</evidence>
<name>A0A8S4BJZ4_9TELE</name>
<dbReference type="SMART" id="SM00087">
    <property type="entry name" value="PTH"/>
    <property type="match status" value="1"/>
</dbReference>
<dbReference type="InterPro" id="IPR003625">
    <property type="entry name" value="PTH"/>
</dbReference>
<keyword evidence="6" id="KW-0165">Cleavage on pair of basic residues</keyword>
<gene>
    <name evidence="11" type="ORF">MMEN_LOCUS15351</name>
</gene>
<feature type="region of interest" description="Disordered" evidence="10">
    <location>
        <begin position="36"/>
        <end position="60"/>
    </location>
</feature>
<dbReference type="InterPro" id="IPR001415">
    <property type="entry name" value="PTH/PTH-rel"/>
</dbReference>
<dbReference type="GO" id="GO:0005179">
    <property type="term" value="F:hormone activity"/>
    <property type="evidence" value="ECO:0007669"/>
    <property type="project" value="UniProtKB-KW"/>
</dbReference>
<dbReference type="Proteomes" id="UP000677803">
    <property type="component" value="Unassembled WGS sequence"/>
</dbReference>
<evidence type="ECO:0000256" key="10">
    <source>
        <dbReference type="SAM" id="MobiDB-lite"/>
    </source>
</evidence>
<comment type="subunit">
    <text evidence="3">Interacts with PTH1R (via N-terminal extracellular domain).</text>
</comment>
<dbReference type="PANTHER" id="PTHR10541">
    <property type="entry name" value="PARATHYROID HORMONE"/>
    <property type="match status" value="1"/>
</dbReference>
<evidence type="ECO:0000256" key="3">
    <source>
        <dbReference type="ARBA" id="ARBA00011605"/>
    </source>
</evidence>
<evidence type="ECO:0000256" key="5">
    <source>
        <dbReference type="ARBA" id="ARBA00022525"/>
    </source>
</evidence>
<evidence type="ECO:0000256" key="4">
    <source>
        <dbReference type="ARBA" id="ARBA00022135"/>
    </source>
</evidence>
<keyword evidence="12" id="KW-1185">Reference proteome</keyword>
<dbReference type="GO" id="GO:0006874">
    <property type="term" value="P:intracellular calcium ion homeostasis"/>
    <property type="evidence" value="ECO:0007669"/>
    <property type="project" value="InterPro"/>
</dbReference>
<protein>
    <recommendedName>
        <fullName evidence="4">Parathyroid hormone</fullName>
    </recommendedName>
</protein>
<evidence type="ECO:0000256" key="8">
    <source>
        <dbReference type="ARBA" id="ARBA00022729"/>
    </source>
</evidence>
<evidence type="ECO:0000256" key="9">
    <source>
        <dbReference type="ARBA" id="ARBA00093407"/>
    </source>
</evidence>
<dbReference type="EMBL" id="CAJRST010022223">
    <property type="protein sequence ID" value="CAG5958529.1"/>
    <property type="molecule type" value="Genomic_DNA"/>
</dbReference>
<proteinExistence type="inferred from homology"/>
<dbReference type="GO" id="GO:0005576">
    <property type="term" value="C:extracellular region"/>
    <property type="evidence" value="ECO:0007669"/>
    <property type="project" value="UniProtKB-SubCell"/>
</dbReference>
<dbReference type="OrthoDB" id="9890537at2759"/>
<comment type="subcellular location">
    <subcellularLocation>
        <location evidence="1">Secreted</location>
    </subcellularLocation>
</comment>
<dbReference type="Pfam" id="PF01279">
    <property type="entry name" value="Parathyroid"/>
    <property type="match status" value="1"/>
</dbReference>
<keyword evidence="8" id="KW-0732">Signal</keyword>
<evidence type="ECO:0000256" key="7">
    <source>
        <dbReference type="ARBA" id="ARBA00022702"/>
    </source>
</evidence>
<dbReference type="AlphaFoldDB" id="A0A8S4BJZ4"/>
<comment type="function">
    <text evidence="9">Parathyroid hormone elevates calcium level by dissolving the salts in bone and preventing their renal excretion. Acts by binding to its receptor, PTH1R, activating G protein-coupled receptor signaling. Stimulates [1-14C]-2-deoxy-D-glucose (2DG) transport and glycogen synthesis in osteoblastic cells.</text>
</comment>
<evidence type="ECO:0000256" key="2">
    <source>
        <dbReference type="ARBA" id="ARBA00006307"/>
    </source>
</evidence>
<dbReference type="PANTHER" id="PTHR10541:SF2">
    <property type="entry name" value="PARATHYROID HORMONE"/>
    <property type="match status" value="1"/>
</dbReference>
<evidence type="ECO:0000256" key="1">
    <source>
        <dbReference type="ARBA" id="ARBA00004613"/>
    </source>
</evidence>
<keyword evidence="7" id="KW-0372">Hormone</keyword>
<keyword evidence="5" id="KW-0964">Secreted</keyword>
<accession>A0A8S4BJZ4</accession>
<evidence type="ECO:0000313" key="11">
    <source>
        <dbReference type="EMBL" id="CAG5958529.1"/>
    </source>
</evidence>
<organism evidence="11 12">
    <name type="scientific">Menidia menidia</name>
    <name type="common">Atlantic silverside</name>
    <dbReference type="NCBI Taxonomy" id="238744"/>
    <lineage>
        <taxon>Eukaryota</taxon>
        <taxon>Metazoa</taxon>
        <taxon>Chordata</taxon>
        <taxon>Craniata</taxon>
        <taxon>Vertebrata</taxon>
        <taxon>Euteleostomi</taxon>
        <taxon>Actinopterygii</taxon>
        <taxon>Neopterygii</taxon>
        <taxon>Teleostei</taxon>
        <taxon>Neoteleostei</taxon>
        <taxon>Acanthomorphata</taxon>
        <taxon>Ovalentaria</taxon>
        <taxon>Atherinomorphae</taxon>
        <taxon>Atheriniformes</taxon>
        <taxon>Atherinopsidae</taxon>
        <taxon>Menidiinae</taxon>
        <taxon>Menidia</taxon>
    </lineage>
</organism>
<dbReference type="PROSITE" id="PS00335">
    <property type="entry name" value="PARATHYROID"/>
    <property type="match status" value="1"/>
</dbReference>
<reference evidence="11" key="1">
    <citation type="submission" date="2021-05" db="EMBL/GenBank/DDBJ databases">
        <authorList>
            <person name="Tigano A."/>
        </authorList>
    </citation>
    <scope>NUCLEOTIDE SEQUENCE</scope>
</reference>
<feature type="compositionally biased region" description="Basic and acidic residues" evidence="10">
    <location>
        <begin position="132"/>
        <end position="147"/>
    </location>
</feature>
<evidence type="ECO:0000313" key="12">
    <source>
        <dbReference type="Proteomes" id="UP000677803"/>
    </source>
</evidence>
<sequence length="183" mass="21155">MRTTSGRRKQRSEVDAFSRCRPNRLWPVSSVIVSQESKRRSESLRGSADRHKSCRADKDKPTSVQVIQLKMPKMVYKIIFISFCLLHFSVHSSGRPLSKRTVSEMQLMHDVGQHQQVQERREWLQTRLRNIHNPDPEGRGRGREGRGRGRPSPADLAELSDLTTEEIQHALDFLEKLLESKQS</sequence>
<comment type="caution">
    <text evidence="11">The sequence shown here is derived from an EMBL/GenBank/DDBJ whole genome shotgun (WGS) entry which is preliminary data.</text>
</comment>